<evidence type="ECO:0000313" key="1">
    <source>
        <dbReference type="EMBL" id="XDJ15266.1"/>
    </source>
</evidence>
<protein>
    <submittedName>
        <fullName evidence="1">Uncharacterized protein</fullName>
    </submittedName>
</protein>
<dbReference type="EMBL" id="PQ015379">
    <property type="protein sequence ID" value="XDJ15266.1"/>
    <property type="molecule type" value="Genomic_DNA"/>
</dbReference>
<sequence length="114" mass="13073">MEIQEQLEAVRAYKGTVRISVGANTVDANVWSTQHVPENKGIPEHINAGFQLLAKPEQLISIQQEVIDDLLMQNFCSISVLAQTRSSWDIRESMELLKNEHGDYRWLIHARIFL</sequence>
<organism evidence="1">
    <name type="scientific">Pseudomonas phage HRDY3</name>
    <dbReference type="NCBI Taxonomy" id="3236930"/>
    <lineage>
        <taxon>Viruses</taxon>
    </lineage>
</organism>
<reference evidence="1" key="1">
    <citation type="submission" date="2024-07" db="EMBL/GenBank/DDBJ databases">
        <authorList>
            <person name="Bringhurst R.M."/>
            <person name="Homer T.E."/>
        </authorList>
    </citation>
    <scope>NUCLEOTIDE SEQUENCE</scope>
</reference>
<accession>A0AB39CED3</accession>
<name>A0AB39CED3_9VIRU</name>
<proteinExistence type="predicted"/>